<feature type="compositionally biased region" description="Polar residues" evidence="8">
    <location>
        <begin position="179"/>
        <end position="189"/>
    </location>
</feature>
<feature type="compositionally biased region" description="Low complexity" evidence="8">
    <location>
        <begin position="163"/>
        <end position="173"/>
    </location>
</feature>
<sequence length="816" mass="92742">MVVVDINMVTRINRRSSSSLSMLYITLTLITLLVDLAYCSVTCGLGIKSVGGTVPSGDIVLEYGSGVPLEITCILQSDTIIVQNLFRERIDSNNKTKFPSHRIVFYKNAEIVPSQYVTIVNSTAALLRIPNPPAGRNTYYCTLLLDYELRQNDSYANSDGDHSSTTLSSDSSTLPPVQPATTSSTTDGSHQLGSLLGVCLNTVYVGYKPEIIRNFTCISENWVNLRCNWSTSENPIRTTYKLLFRLPGRAGGRIFINCPTDSDIRDNNCYWDFYTKPMYRQAYEFYDFRLNGQNALGNVSTFFNFHHYANIIPASPINITVIEKTESSVMFKWSVGTMTNFPRDLIHKIEYKSQWDSNPEQWHSVNISDECNAPILSNKTNSFLYDMNCQERDNDFYYFNVTGLKYPFTHYDFRIYVRSSLARGEDKWSLPGCITLKTKSSIPKRPPRSDLGIFDCITSRTDKTKRDIFIYWQRIDDSEKCGDSFEYRAYYTSNIMPNETTIHYSNEIYESYAKFQGLNTSVGYNFTVYSSNNQGLSTDYSTIYVPSESESKNLRNIPFFDTYILDFCWLLGLEKPILLTKIVFDQQGVFELSWKNAGTTKLSTADEDNYYTLFWCENVKGHPHQCNGYVNWTHVPGSEFRYNVTILNYNVKNHYQFAISANSRRLLSNETNCYHKNNSNSSGMVWESCTIQNNITSRKVENVWVSIIGSTFIGLKWNINCTDRIGLVGEYQIFYCSVASVNSNMCNGSMLSKTISREAAQKEGGFTLVTNLKPNTTYIISITISTNYGKGIHSDPLLVTTLGLGGGAPIQFDFTY</sequence>
<dbReference type="GO" id="GO:0016020">
    <property type="term" value="C:membrane"/>
    <property type="evidence" value="ECO:0007669"/>
    <property type="project" value="UniProtKB-SubCell"/>
</dbReference>
<evidence type="ECO:0000256" key="3">
    <source>
        <dbReference type="ARBA" id="ARBA00022729"/>
    </source>
</evidence>
<evidence type="ECO:0000256" key="6">
    <source>
        <dbReference type="ARBA" id="ARBA00023170"/>
    </source>
</evidence>
<dbReference type="InterPro" id="IPR013783">
    <property type="entry name" value="Ig-like_fold"/>
</dbReference>
<protein>
    <recommendedName>
        <fullName evidence="9">Fibronectin type-III domain-containing protein</fullName>
    </recommendedName>
</protein>
<keyword evidence="6" id="KW-0675">Receptor</keyword>
<reference evidence="10" key="1">
    <citation type="submission" date="2022-02" db="EMBL/GenBank/DDBJ databases">
        <authorList>
            <person name="King R."/>
        </authorList>
    </citation>
    <scope>NUCLEOTIDE SEQUENCE</scope>
</reference>
<dbReference type="AlphaFoldDB" id="A0A9P0NP82"/>
<keyword evidence="4" id="KW-1133">Transmembrane helix</keyword>
<dbReference type="Proteomes" id="UP001154329">
    <property type="component" value="Chromosome 3"/>
</dbReference>
<reference evidence="10" key="2">
    <citation type="submission" date="2022-10" db="EMBL/GenBank/DDBJ databases">
        <authorList>
            <consortium name="ENA_rothamsted_submissions"/>
            <consortium name="culmorum"/>
            <person name="King R."/>
        </authorList>
    </citation>
    <scope>NUCLEOTIDE SEQUENCE</scope>
</reference>
<organism evidence="10 11">
    <name type="scientific">Aphis gossypii</name>
    <name type="common">Cotton aphid</name>
    <dbReference type="NCBI Taxonomy" id="80765"/>
    <lineage>
        <taxon>Eukaryota</taxon>
        <taxon>Metazoa</taxon>
        <taxon>Ecdysozoa</taxon>
        <taxon>Arthropoda</taxon>
        <taxon>Hexapoda</taxon>
        <taxon>Insecta</taxon>
        <taxon>Pterygota</taxon>
        <taxon>Neoptera</taxon>
        <taxon>Paraneoptera</taxon>
        <taxon>Hemiptera</taxon>
        <taxon>Sternorrhyncha</taxon>
        <taxon>Aphidomorpha</taxon>
        <taxon>Aphidoidea</taxon>
        <taxon>Aphididae</taxon>
        <taxon>Aphidini</taxon>
        <taxon>Aphis</taxon>
        <taxon>Aphis</taxon>
    </lineage>
</organism>
<evidence type="ECO:0000256" key="8">
    <source>
        <dbReference type="SAM" id="MobiDB-lite"/>
    </source>
</evidence>
<dbReference type="InterPro" id="IPR036116">
    <property type="entry name" value="FN3_sf"/>
</dbReference>
<keyword evidence="11" id="KW-1185">Reference proteome</keyword>
<evidence type="ECO:0000256" key="1">
    <source>
        <dbReference type="ARBA" id="ARBA00004479"/>
    </source>
</evidence>
<proteinExistence type="predicted"/>
<evidence type="ECO:0000313" key="11">
    <source>
        <dbReference type="Proteomes" id="UP001154329"/>
    </source>
</evidence>
<evidence type="ECO:0000256" key="7">
    <source>
        <dbReference type="ARBA" id="ARBA00023180"/>
    </source>
</evidence>
<gene>
    <name evidence="10" type="ORF">APHIGO_LOCUS7978</name>
</gene>
<dbReference type="PROSITE" id="PS50853">
    <property type="entry name" value="FN3"/>
    <property type="match status" value="1"/>
</dbReference>
<evidence type="ECO:0000256" key="4">
    <source>
        <dbReference type="ARBA" id="ARBA00022989"/>
    </source>
</evidence>
<dbReference type="CDD" id="cd00063">
    <property type="entry name" value="FN3"/>
    <property type="match status" value="2"/>
</dbReference>
<accession>A0A9P0NP82</accession>
<evidence type="ECO:0000256" key="2">
    <source>
        <dbReference type="ARBA" id="ARBA00022692"/>
    </source>
</evidence>
<evidence type="ECO:0000313" key="10">
    <source>
        <dbReference type="EMBL" id="CAH1731220.1"/>
    </source>
</evidence>
<keyword evidence="7" id="KW-0325">Glycoprotein</keyword>
<keyword evidence="2" id="KW-0812">Transmembrane</keyword>
<dbReference type="SUPFAM" id="SSF49265">
    <property type="entry name" value="Fibronectin type III"/>
    <property type="match status" value="3"/>
</dbReference>
<keyword evidence="5" id="KW-0472">Membrane</keyword>
<feature type="region of interest" description="Disordered" evidence="8">
    <location>
        <begin position="155"/>
        <end position="189"/>
    </location>
</feature>
<feature type="domain" description="Fibronectin type-III" evidence="9">
    <location>
        <begin position="699"/>
        <end position="804"/>
    </location>
</feature>
<dbReference type="InterPro" id="IPR015321">
    <property type="entry name" value="TypeI_recpt_CBD"/>
</dbReference>
<dbReference type="SMART" id="SM00060">
    <property type="entry name" value="FN3"/>
    <property type="match status" value="3"/>
</dbReference>
<comment type="subcellular location">
    <subcellularLocation>
        <location evidence="1">Membrane</location>
        <topology evidence="1">Single-pass type I membrane protein</topology>
    </subcellularLocation>
</comment>
<dbReference type="Gene3D" id="2.60.40.10">
    <property type="entry name" value="Immunoglobulins"/>
    <property type="match status" value="4"/>
</dbReference>
<dbReference type="Pfam" id="PF09240">
    <property type="entry name" value="IL6Ra-bind"/>
    <property type="match status" value="1"/>
</dbReference>
<evidence type="ECO:0000256" key="5">
    <source>
        <dbReference type="ARBA" id="ARBA00023136"/>
    </source>
</evidence>
<dbReference type="EMBL" id="OU899036">
    <property type="protein sequence ID" value="CAH1731220.1"/>
    <property type="molecule type" value="Genomic_DNA"/>
</dbReference>
<dbReference type="InterPro" id="IPR003961">
    <property type="entry name" value="FN3_dom"/>
</dbReference>
<name>A0A9P0NP82_APHGO</name>
<keyword evidence="3" id="KW-0732">Signal</keyword>
<evidence type="ECO:0000259" key="9">
    <source>
        <dbReference type="PROSITE" id="PS50853"/>
    </source>
</evidence>